<dbReference type="PROSITE" id="PS50005">
    <property type="entry name" value="TPR"/>
    <property type="match status" value="1"/>
</dbReference>
<feature type="region of interest" description="Disordered" evidence="4">
    <location>
        <begin position="355"/>
        <end position="378"/>
    </location>
</feature>
<evidence type="ECO:0000256" key="2">
    <source>
        <dbReference type="ARBA" id="ARBA00022803"/>
    </source>
</evidence>
<feature type="transmembrane region" description="Helical" evidence="5">
    <location>
        <begin position="46"/>
        <end position="75"/>
    </location>
</feature>
<keyword evidence="1" id="KW-0677">Repeat</keyword>
<feature type="transmembrane region" description="Helical" evidence="5">
    <location>
        <begin position="180"/>
        <end position="198"/>
    </location>
</feature>
<dbReference type="Proteomes" id="UP000050509">
    <property type="component" value="Unassembled WGS sequence"/>
</dbReference>
<keyword evidence="5" id="KW-1133">Transmembrane helix</keyword>
<dbReference type="InterPro" id="IPR011990">
    <property type="entry name" value="TPR-like_helical_dom_sf"/>
</dbReference>
<name>A0A0P9F5R3_9CHLR</name>
<organism evidence="6 7">
    <name type="scientific">Kouleothrix aurantiaca</name>
    <dbReference type="NCBI Taxonomy" id="186479"/>
    <lineage>
        <taxon>Bacteria</taxon>
        <taxon>Bacillati</taxon>
        <taxon>Chloroflexota</taxon>
        <taxon>Chloroflexia</taxon>
        <taxon>Chloroflexales</taxon>
        <taxon>Roseiflexineae</taxon>
        <taxon>Roseiflexaceae</taxon>
        <taxon>Kouleothrix</taxon>
    </lineage>
</organism>
<dbReference type="Gene3D" id="1.25.40.10">
    <property type="entry name" value="Tetratricopeptide repeat domain"/>
    <property type="match status" value="1"/>
</dbReference>
<sequence length="465" mass="50059">LLPQIQALVVGSVPLTLLLAALVAPSTVVRRIGGSLLLEQATFFNLWNVLALLVVMSLLGLGIYALVGLMLMFFIRLEALEREQPDYLITSERGIARYDYRGALALEMSWGDIRRWMKVDRRLWQRPLALFSLTLLEAADGSDLRIDGITGWYNGLQRDIGLHLRGAGNPTRAEERGVRLLPSLGGASLGLGLGLLLLCIWADNRWSEALLQVLPSELYAFVYVLAFSGLLILLPLNYWFVTHPLAIHRQLALRERWPWVVGAAGLAAVLLFAVGGGRALPVAALNIGLLLWGAYALAEAVYTVCFPRRPALGAALMVGAVLLASLASLQPIAQLYYATLSKTYTRQADYGAAEQAGSASLPDDSSEPAPGEHDPGTAASWQQIGDALYLQGNFAGAVEAYTRALRLLPQANLSAAEREQAAVILLNRARAQQKIASPGSAPAPAPGAQSDEAAACRLAPQLCNR</sequence>
<evidence type="ECO:0000256" key="3">
    <source>
        <dbReference type="PROSITE-ProRule" id="PRU00339"/>
    </source>
</evidence>
<reference evidence="6 7" key="1">
    <citation type="submission" date="2015-09" db="EMBL/GenBank/DDBJ databases">
        <title>Draft genome sequence of Kouleothrix aurantiaca JCM 19913.</title>
        <authorList>
            <person name="Hemp J."/>
        </authorList>
    </citation>
    <scope>NUCLEOTIDE SEQUENCE [LARGE SCALE GENOMIC DNA]</scope>
    <source>
        <strain evidence="6 7">COM-B</strain>
    </source>
</reference>
<feature type="transmembrane region" description="Helical" evidence="5">
    <location>
        <begin position="218"/>
        <end position="236"/>
    </location>
</feature>
<accession>A0A0P9F5R3</accession>
<feature type="transmembrane region" description="Helical" evidence="5">
    <location>
        <begin position="257"/>
        <end position="276"/>
    </location>
</feature>
<dbReference type="SMART" id="SM00028">
    <property type="entry name" value="TPR"/>
    <property type="match status" value="1"/>
</dbReference>
<keyword evidence="7" id="KW-1185">Reference proteome</keyword>
<feature type="transmembrane region" description="Helical" evidence="5">
    <location>
        <begin position="314"/>
        <end position="337"/>
    </location>
</feature>
<evidence type="ECO:0000313" key="7">
    <source>
        <dbReference type="Proteomes" id="UP000050509"/>
    </source>
</evidence>
<dbReference type="SUPFAM" id="SSF48452">
    <property type="entry name" value="TPR-like"/>
    <property type="match status" value="1"/>
</dbReference>
<keyword evidence="5" id="KW-0472">Membrane</keyword>
<gene>
    <name evidence="6" type="ORF">SE17_18915</name>
</gene>
<keyword evidence="2 3" id="KW-0802">TPR repeat</keyword>
<evidence type="ECO:0000256" key="4">
    <source>
        <dbReference type="SAM" id="MobiDB-lite"/>
    </source>
</evidence>
<dbReference type="AlphaFoldDB" id="A0A0P9F5R3"/>
<evidence type="ECO:0000313" key="6">
    <source>
        <dbReference type="EMBL" id="KPV51844.1"/>
    </source>
</evidence>
<comment type="caution">
    <text evidence="6">The sequence shown here is derived from an EMBL/GenBank/DDBJ whole genome shotgun (WGS) entry which is preliminary data.</text>
</comment>
<dbReference type="InterPro" id="IPR013105">
    <property type="entry name" value="TPR_2"/>
</dbReference>
<proteinExistence type="predicted"/>
<dbReference type="EMBL" id="LJCR01000755">
    <property type="protein sequence ID" value="KPV51844.1"/>
    <property type="molecule type" value="Genomic_DNA"/>
</dbReference>
<protein>
    <submittedName>
        <fullName evidence="6">Uncharacterized protein</fullName>
    </submittedName>
</protein>
<evidence type="ECO:0000256" key="1">
    <source>
        <dbReference type="ARBA" id="ARBA00022737"/>
    </source>
</evidence>
<feature type="non-terminal residue" evidence="6">
    <location>
        <position position="1"/>
    </location>
</feature>
<feature type="transmembrane region" description="Helical" evidence="5">
    <location>
        <begin position="282"/>
        <end position="302"/>
    </location>
</feature>
<dbReference type="Pfam" id="PF07719">
    <property type="entry name" value="TPR_2"/>
    <property type="match status" value="1"/>
</dbReference>
<keyword evidence="5" id="KW-0812">Transmembrane</keyword>
<feature type="repeat" description="TPR" evidence="3">
    <location>
        <begin position="378"/>
        <end position="411"/>
    </location>
</feature>
<dbReference type="InterPro" id="IPR019734">
    <property type="entry name" value="TPR_rpt"/>
</dbReference>
<evidence type="ECO:0000256" key="5">
    <source>
        <dbReference type="SAM" id="Phobius"/>
    </source>
</evidence>